<proteinExistence type="predicted"/>
<organism evidence="1 2">
    <name type="scientific">Rhizobium wenxiniae</name>
    <dbReference type="NCBI Taxonomy" id="1737357"/>
    <lineage>
        <taxon>Bacteria</taxon>
        <taxon>Pseudomonadati</taxon>
        <taxon>Pseudomonadota</taxon>
        <taxon>Alphaproteobacteria</taxon>
        <taxon>Hyphomicrobiales</taxon>
        <taxon>Rhizobiaceae</taxon>
        <taxon>Rhizobium/Agrobacterium group</taxon>
        <taxon>Rhizobium</taxon>
    </lineage>
</organism>
<dbReference type="Proteomes" id="UP000547879">
    <property type="component" value="Unassembled WGS sequence"/>
</dbReference>
<gene>
    <name evidence="1" type="ORF">HNQ72_005090</name>
</gene>
<accession>A0A7W9YAZ2</accession>
<dbReference type="EMBL" id="JACHEG010000008">
    <property type="protein sequence ID" value="MBB6165244.1"/>
    <property type="molecule type" value="Genomic_DNA"/>
</dbReference>
<evidence type="ECO:0000313" key="2">
    <source>
        <dbReference type="Proteomes" id="UP000547879"/>
    </source>
</evidence>
<evidence type="ECO:0000313" key="1">
    <source>
        <dbReference type="EMBL" id="MBB6165244.1"/>
    </source>
</evidence>
<protein>
    <submittedName>
        <fullName evidence="1">Uncharacterized protein</fullName>
    </submittedName>
</protein>
<sequence length="153" mass="17167">MGNVKHLAELPASRFASRRTDAGTPIRPLGSDRALWSEPSHSFKVEDTSLDHLIDRHIPAHLKKLDAVRAWDQRRATGQPVSVAYANLLSDVVEEEEASRLAVLRYRPQSDREAKLKLTYLAAYLIATRGTLATHEPLLIPPVERDKPKMPIC</sequence>
<reference evidence="1 2" key="1">
    <citation type="submission" date="2020-08" db="EMBL/GenBank/DDBJ databases">
        <title>Genomic Encyclopedia of Type Strains, Phase IV (KMG-IV): sequencing the most valuable type-strain genomes for metagenomic binning, comparative biology and taxonomic classification.</title>
        <authorList>
            <person name="Goeker M."/>
        </authorList>
    </citation>
    <scope>NUCLEOTIDE SEQUENCE [LARGE SCALE GENOMIC DNA]</scope>
    <source>
        <strain evidence="1 2">DSM 100734</strain>
    </source>
</reference>
<comment type="caution">
    <text evidence="1">The sequence shown here is derived from an EMBL/GenBank/DDBJ whole genome shotgun (WGS) entry which is preliminary data.</text>
</comment>
<dbReference type="AlphaFoldDB" id="A0A7W9YAZ2"/>
<keyword evidence="2" id="KW-1185">Reference proteome</keyword>
<dbReference type="RefSeq" id="WP_246450551.1">
    <property type="nucleotide sequence ID" value="NZ_BMHW01000009.1"/>
</dbReference>
<name>A0A7W9YAZ2_9HYPH</name>